<proteinExistence type="inferred from homology"/>
<evidence type="ECO:0008006" key="7">
    <source>
        <dbReference type="Google" id="ProtNLM"/>
    </source>
</evidence>
<evidence type="ECO:0000313" key="5">
    <source>
        <dbReference type="EMBL" id="KAF8668140.1"/>
    </source>
</evidence>
<dbReference type="InterPro" id="IPR005202">
    <property type="entry name" value="TF_GRAS"/>
</dbReference>
<gene>
    <name evidence="5" type="ORF">HU200_052431</name>
</gene>
<name>A0A835ATF1_9POAL</name>
<sequence>MTTTPEEFFAKGLIEQSPPSPPVFLDIPPKPSGSTESQHHIPDNMMLPHISRVLFEDEDIDDKLSNDPALLQVQQPFAQILSCPPFGANTRNMEGRNDLLQDGCREEIVLDMVLSKSNEVVQAFLKGMEDANKFLPKDNHIRRDNLVNQIVTQSSSHSGTKKKYNKDDHQEEARTSETVMTMKEAEDNSASDILDKMMMQAYQTCIWGMNKLRVTMENKHQKCSGRKASRDDVVDICTLLIACAEAVAANDHMGACELLNQIKKHASETGDATQRLAQCFTKGLEARLVGARGKISQLLIAERPSYVDFLEAYNLYFTACCFNRVAFIFSIMTIMNSMVGKKKLHIVDYGMRFGFQWAGLLQLLASREGALPEVKITAIGPPKRKSYPAEQIEEIGCRLRKCANKYGLPPFKFHTVTKKWEDVCIKDLDIDIDEVLVVNDLFNFSSLMDESVFFDDPSPRDIVLDNIKKMKPDVFIQSILNCSCGSSFITRFRETMFYLMALFDILDATIPRESKSRVVLEQFVLGSSAVNAIAVQGVDLVEHPEKYRQWQARNRRVGLRQLPLKSSIIEVVKDEVVKHHHKDFFIGEDGQWLLQGWMGRVLFAHSTWVAEDCYSS</sequence>
<keyword evidence="6" id="KW-1185">Reference proteome</keyword>
<organism evidence="5 6">
    <name type="scientific">Digitaria exilis</name>
    <dbReference type="NCBI Taxonomy" id="1010633"/>
    <lineage>
        <taxon>Eukaryota</taxon>
        <taxon>Viridiplantae</taxon>
        <taxon>Streptophyta</taxon>
        <taxon>Embryophyta</taxon>
        <taxon>Tracheophyta</taxon>
        <taxon>Spermatophyta</taxon>
        <taxon>Magnoliopsida</taxon>
        <taxon>Liliopsida</taxon>
        <taxon>Poales</taxon>
        <taxon>Poaceae</taxon>
        <taxon>PACMAD clade</taxon>
        <taxon>Panicoideae</taxon>
        <taxon>Panicodae</taxon>
        <taxon>Paniceae</taxon>
        <taxon>Anthephorinae</taxon>
        <taxon>Digitaria</taxon>
    </lineage>
</organism>
<feature type="region of interest" description="Disordered" evidence="4">
    <location>
        <begin position="151"/>
        <end position="184"/>
    </location>
</feature>
<feature type="region of interest" description="Leucine repeat I (LRI)" evidence="3">
    <location>
        <begin position="234"/>
        <end position="294"/>
    </location>
</feature>
<keyword evidence="2" id="KW-0804">Transcription</keyword>
<accession>A0A835ATF1</accession>
<comment type="caution">
    <text evidence="5">The sequence shown here is derived from an EMBL/GenBank/DDBJ whole genome shotgun (WGS) entry which is preliminary data.</text>
</comment>
<evidence type="ECO:0000256" key="1">
    <source>
        <dbReference type="ARBA" id="ARBA00023015"/>
    </source>
</evidence>
<feature type="region of interest" description="VHIID" evidence="3">
    <location>
        <begin position="313"/>
        <end position="378"/>
    </location>
</feature>
<dbReference type="AlphaFoldDB" id="A0A835ATF1"/>
<dbReference type="OrthoDB" id="634447at2759"/>
<dbReference type="Proteomes" id="UP000636709">
    <property type="component" value="Unassembled WGS sequence"/>
</dbReference>
<evidence type="ECO:0000313" key="6">
    <source>
        <dbReference type="Proteomes" id="UP000636709"/>
    </source>
</evidence>
<feature type="region of interest" description="SAW" evidence="3">
    <location>
        <begin position="534"/>
        <end position="609"/>
    </location>
</feature>
<reference evidence="5" key="1">
    <citation type="submission" date="2020-07" db="EMBL/GenBank/DDBJ databases">
        <title>Genome sequence and genetic diversity analysis of an under-domesticated orphan crop, white fonio (Digitaria exilis).</title>
        <authorList>
            <person name="Bennetzen J.L."/>
            <person name="Chen S."/>
            <person name="Ma X."/>
            <person name="Wang X."/>
            <person name="Yssel A.E.J."/>
            <person name="Chaluvadi S.R."/>
            <person name="Johnson M."/>
            <person name="Gangashetty P."/>
            <person name="Hamidou F."/>
            <person name="Sanogo M.D."/>
            <person name="Zwaenepoel A."/>
            <person name="Wallace J."/>
            <person name="Van De Peer Y."/>
            <person name="Van Deynze A."/>
        </authorList>
    </citation>
    <scope>NUCLEOTIDE SEQUENCE</scope>
    <source>
        <tissue evidence="5">Leaves</tissue>
    </source>
</reference>
<feature type="region of interest" description="Disordered" evidence="4">
    <location>
        <begin position="1"/>
        <end position="22"/>
    </location>
</feature>
<evidence type="ECO:0000256" key="4">
    <source>
        <dbReference type="SAM" id="MobiDB-lite"/>
    </source>
</evidence>
<comment type="similarity">
    <text evidence="3">Belongs to the GRAS family.</text>
</comment>
<feature type="short sequence motif" description="VHIID" evidence="3">
    <location>
        <begin position="344"/>
        <end position="348"/>
    </location>
</feature>
<dbReference type="EMBL" id="JACEFO010002284">
    <property type="protein sequence ID" value="KAF8668140.1"/>
    <property type="molecule type" value="Genomic_DNA"/>
</dbReference>
<dbReference type="Pfam" id="PF03514">
    <property type="entry name" value="GRAS"/>
    <property type="match status" value="1"/>
</dbReference>
<comment type="caution">
    <text evidence="3">Lacks conserved residue(s) required for the propagation of feature annotation.</text>
</comment>
<dbReference type="PROSITE" id="PS50985">
    <property type="entry name" value="GRAS"/>
    <property type="match status" value="1"/>
</dbReference>
<protein>
    <recommendedName>
        <fullName evidence="7">GRAS family transcription factor</fullName>
    </recommendedName>
</protein>
<keyword evidence="1" id="KW-0805">Transcription regulation</keyword>
<evidence type="ECO:0000256" key="3">
    <source>
        <dbReference type="PROSITE-ProRule" id="PRU01191"/>
    </source>
</evidence>
<feature type="compositionally biased region" description="Basic and acidic residues" evidence="4">
    <location>
        <begin position="165"/>
        <end position="175"/>
    </location>
</feature>
<evidence type="ECO:0000256" key="2">
    <source>
        <dbReference type="ARBA" id="ARBA00023163"/>
    </source>
</evidence>
<dbReference type="PANTHER" id="PTHR31636">
    <property type="entry name" value="OSJNBA0084A10.13 PROTEIN-RELATED"/>
    <property type="match status" value="1"/>
</dbReference>